<gene>
    <name evidence="1" type="ORF">Enr8_28090</name>
</gene>
<reference evidence="1 2" key="1">
    <citation type="submission" date="2019-02" db="EMBL/GenBank/DDBJ databases">
        <title>Deep-cultivation of Planctomycetes and their phenomic and genomic characterization uncovers novel biology.</title>
        <authorList>
            <person name="Wiegand S."/>
            <person name="Jogler M."/>
            <person name="Boedeker C."/>
            <person name="Pinto D."/>
            <person name="Vollmers J."/>
            <person name="Rivas-Marin E."/>
            <person name="Kohn T."/>
            <person name="Peeters S.H."/>
            <person name="Heuer A."/>
            <person name="Rast P."/>
            <person name="Oberbeckmann S."/>
            <person name="Bunk B."/>
            <person name="Jeske O."/>
            <person name="Meyerdierks A."/>
            <person name="Storesund J.E."/>
            <person name="Kallscheuer N."/>
            <person name="Luecker S."/>
            <person name="Lage O.M."/>
            <person name="Pohl T."/>
            <person name="Merkel B.J."/>
            <person name="Hornburger P."/>
            <person name="Mueller R.-W."/>
            <person name="Bruemmer F."/>
            <person name="Labrenz M."/>
            <person name="Spormann A.M."/>
            <person name="Op Den Camp H."/>
            <person name="Overmann J."/>
            <person name="Amann R."/>
            <person name="Jetten M.S.M."/>
            <person name="Mascher T."/>
            <person name="Medema M.H."/>
            <person name="Devos D.P."/>
            <person name="Kaster A.-K."/>
            <person name="Ovreas L."/>
            <person name="Rohde M."/>
            <person name="Galperin M.Y."/>
            <person name="Jogler C."/>
        </authorList>
    </citation>
    <scope>NUCLEOTIDE SEQUENCE [LARGE SCALE GENOMIC DNA]</scope>
    <source>
        <strain evidence="1 2">Enr8</strain>
    </source>
</reference>
<sequence>MSSDKAQILERRRVELIHAVSSDASDAALEKRVAALKSAIYGFLKKRYVFLHPFQNEAKAPQQQALKSRWESISTEEVIALVATWPKNPTHKQLQLP</sequence>
<evidence type="ECO:0000313" key="1">
    <source>
        <dbReference type="EMBL" id="TWT32993.1"/>
    </source>
</evidence>
<dbReference type="AlphaFoldDB" id="A0A5C5V4U9"/>
<protein>
    <submittedName>
        <fullName evidence="1">Uncharacterized protein</fullName>
    </submittedName>
</protein>
<organism evidence="1 2">
    <name type="scientific">Blastopirellula retiformator</name>
    <dbReference type="NCBI Taxonomy" id="2527970"/>
    <lineage>
        <taxon>Bacteria</taxon>
        <taxon>Pseudomonadati</taxon>
        <taxon>Planctomycetota</taxon>
        <taxon>Planctomycetia</taxon>
        <taxon>Pirellulales</taxon>
        <taxon>Pirellulaceae</taxon>
        <taxon>Blastopirellula</taxon>
    </lineage>
</organism>
<dbReference type="Proteomes" id="UP000318878">
    <property type="component" value="Unassembled WGS sequence"/>
</dbReference>
<proteinExistence type="predicted"/>
<dbReference type="EMBL" id="SJPF01000003">
    <property type="protein sequence ID" value="TWT32993.1"/>
    <property type="molecule type" value="Genomic_DNA"/>
</dbReference>
<keyword evidence="2" id="KW-1185">Reference proteome</keyword>
<dbReference type="RefSeq" id="WP_146432436.1">
    <property type="nucleotide sequence ID" value="NZ_SJPF01000003.1"/>
</dbReference>
<name>A0A5C5V4U9_9BACT</name>
<evidence type="ECO:0000313" key="2">
    <source>
        <dbReference type="Proteomes" id="UP000318878"/>
    </source>
</evidence>
<comment type="caution">
    <text evidence="1">The sequence shown here is derived from an EMBL/GenBank/DDBJ whole genome shotgun (WGS) entry which is preliminary data.</text>
</comment>
<accession>A0A5C5V4U9</accession>